<accession>A0ABQ4B7T0</accession>
<keyword evidence="2" id="KW-1133">Transmembrane helix</keyword>
<reference evidence="3 4" key="1">
    <citation type="submission" date="2021-01" db="EMBL/GenBank/DDBJ databases">
        <title>Whole genome shotgun sequence of Actinoplanes palleronii NBRC 14916.</title>
        <authorList>
            <person name="Komaki H."/>
            <person name="Tamura T."/>
        </authorList>
    </citation>
    <scope>NUCLEOTIDE SEQUENCE [LARGE SCALE GENOMIC DNA]</scope>
    <source>
        <strain evidence="3 4">NBRC 14916</strain>
    </source>
</reference>
<feature type="compositionally biased region" description="Polar residues" evidence="1">
    <location>
        <begin position="243"/>
        <end position="262"/>
    </location>
</feature>
<evidence type="ECO:0000256" key="1">
    <source>
        <dbReference type="SAM" id="MobiDB-lite"/>
    </source>
</evidence>
<keyword evidence="2" id="KW-0472">Membrane</keyword>
<evidence type="ECO:0000313" key="3">
    <source>
        <dbReference type="EMBL" id="GIE66693.1"/>
    </source>
</evidence>
<keyword evidence="4" id="KW-1185">Reference proteome</keyword>
<sequence>MERDTRVPHLPDDDGFEPPLKVLRKRINGVYREDHGFSGPTRRYLLMVVMLVGLASVPTLAVITAGTSEIAHNGRKDAMDAPFLPPAASGPVRPATPPKNPFGYDDPSVAPSDSDTEPAKPPGVSTPRPPSTGAPRMPEVPGLPRVPDDPPRPAPTRSDVDPRGGSTDGGVSRPAPATVFPTVPGLPEVPDEDWNDSLARRAPRVSGAFLASPGRPDPDSDHSPSDKPDSSDNADLSNDCADNDSTSTDRSTGGPTPAGGQQ</sequence>
<proteinExistence type="predicted"/>
<protein>
    <submittedName>
        <fullName evidence="3">Uncharacterized protein</fullName>
    </submittedName>
</protein>
<feature type="compositionally biased region" description="Basic and acidic residues" evidence="1">
    <location>
        <begin position="216"/>
        <end position="230"/>
    </location>
</feature>
<dbReference type="Proteomes" id="UP000624709">
    <property type="component" value="Unassembled WGS sequence"/>
</dbReference>
<name>A0ABQ4B7T0_9ACTN</name>
<evidence type="ECO:0000313" key="4">
    <source>
        <dbReference type="Proteomes" id="UP000624709"/>
    </source>
</evidence>
<organism evidence="3 4">
    <name type="scientific">Actinoplanes palleronii</name>
    <dbReference type="NCBI Taxonomy" id="113570"/>
    <lineage>
        <taxon>Bacteria</taxon>
        <taxon>Bacillati</taxon>
        <taxon>Actinomycetota</taxon>
        <taxon>Actinomycetes</taxon>
        <taxon>Micromonosporales</taxon>
        <taxon>Micromonosporaceae</taxon>
        <taxon>Actinoplanes</taxon>
    </lineage>
</organism>
<feature type="transmembrane region" description="Helical" evidence="2">
    <location>
        <begin position="44"/>
        <end position="66"/>
    </location>
</feature>
<comment type="caution">
    <text evidence="3">The sequence shown here is derived from an EMBL/GenBank/DDBJ whole genome shotgun (WGS) entry which is preliminary data.</text>
</comment>
<feature type="region of interest" description="Disordered" evidence="1">
    <location>
        <begin position="77"/>
        <end position="262"/>
    </location>
</feature>
<dbReference type="EMBL" id="BOMS01000040">
    <property type="protein sequence ID" value="GIE66693.1"/>
    <property type="molecule type" value="Genomic_DNA"/>
</dbReference>
<keyword evidence="2" id="KW-0812">Transmembrane</keyword>
<evidence type="ECO:0000256" key="2">
    <source>
        <dbReference type="SAM" id="Phobius"/>
    </source>
</evidence>
<gene>
    <name evidence="3" type="ORF">Apa02nite_028010</name>
</gene>